<dbReference type="PANTHER" id="PTHR47174">
    <property type="entry name" value="BRIDGING INTEGRATOR 3"/>
    <property type="match status" value="1"/>
</dbReference>
<keyword evidence="2 4" id="KW-0728">SH3 domain</keyword>
<feature type="compositionally biased region" description="Low complexity" evidence="5">
    <location>
        <begin position="152"/>
        <end position="172"/>
    </location>
</feature>
<dbReference type="GO" id="GO:0051666">
    <property type="term" value="P:actin cortical patch localization"/>
    <property type="evidence" value="ECO:0007669"/>
    <property type="project" value="InterPro"/>
</dbReference>
<dbReference type="CDD" id="cd00174">
    <property type="entry name" value="SH3"/>
    <property type="match status" value="1"/>
</dbReference>
<dbReference type="SMART" id="SM00326">
    <property type="entry name" value="SH3"/>
    <property type="match status" value="1"/>
</dbReference>
<dbReference type="STRING" id="765257.A0A0C9Y7L2"/>
<reference evidence="8" key="2">
    <citation type="submission" date="2015-01" db="EMBL/GenBank/DDBJ databases">
        <title>Evolutionary Origins and Diversification of the Mycorrhizal Mutualists.</title>
        <authorList>
            <consortium name="DOE Joint Genome Institute"/>
            <consortium name="Mycorrhizal Genomics Consortium"/>
            <person name="Kohler A."/>
            <person name="Kuo A."/>
            <person name="Nagy L.G."/>
            <person name="Floudas D."/>
            <person name="Copeland A."/>
            <person name="Barry K.W."/>
            <person name="Cichocki N."/>
            <person name="Veneault-Fourrey C."/>
            <person name="LaButti K."/>
            <person name="Lindquist E.A."/>
            <person name="Lipzen A."/>
            <person name="Lundell T."/>
            <person name="Morin E."/>
            <person name="Murat C."/>
            <person name="Riley R."/>
            <person name="Ohm R."/>
            <person name="Sun H."/>
            <person name="Tunlid A."/>
            <person name="Henrissat B."/>
            <person name="Grigoriev I.V."/>
            <person name="Hibbett D.S."/>
            <person name="Martin F."/>
        </authorList>
    </citation>
    <scope>NUCLEOTIDE SEQUENCE [LARGE SCALE GENOMIC DNA]</scope>
    <source>
        <strain evidence="8">441</strain>
    </source>
</reference>
<dbReference type="PRINTS" id="PR00452">
    <property type="entry name" value="SH3DOMAIN"/>
</dbReference>
<evidence type="ECO:0000256" key="1">
    <source>
        <dbReference type="ARBA" id="ARBA00004496"/>
    </source>
</evidence>
<evidence type="ECO:0000256" key="5">
    <source>
        <dbReference type="SAM" id="MobiDB-lite"/>
    </source>
</evidence>
<proteinExistence type="predicted"/>
<evidence type="ECO:0000259" key="6">
    <source>
        <dbReference type="PROSITE" id="PS50002"/>
    </source>
</evidence>
<dbReference type="HOGENOM" id="CLU_067162_0_0_1"/>
<gene>
    <name evidence="7" type="ORF">PISMIDRAFT_575332</name>
</gene>
<name>A0A0C9Y7L2_9AGAM</name>
<feature type="region of interest" description="Disordered" evidence="5">
    <location>
        <begin position="127"/>
        <end position="177"/>
    </location>
</feature>
<feature type="region of interest" description="Disordered" evidence="5">
    <location>
        <begin position="61"/>
        <end position="89"/>
    </location>
</feature>
<dbReference type="InterPro" id="IPR046982">
    <property type="entry name" value="BIN3/RVS161-like"/>
</dbReference>
<feature type="domain" description="SH3" evidence="6">
    <location>
        <begin position="260"/>
        <end position="319"/>
    </location>
</feature>
<dbReference type="InterPro" id="IPR036028">
    <property type="entry name" value="SH3-like_dom_sf"/>
</dbReference>
<evidence type="ECO:0000256" key="2">
    <source>
        <dbReference type="ARBA" id="ARBA00022443"/>
    </source>
</evidence>
<dbReference type="InterPro" id="IPR001452">
    <property type="entry name" value="SH3_domain"/>
</dbReference>
<feature type="compositionally biased region" description="Acidic residues" evidence="5">
    <location>
        <begin position="248"/>
        <end position="260"/>
    </location>
</feature>
<dbReference type="SUPFAM" id="SSF50044">
    <property type="entry name" value="SH3-domain"/>
    <property type="match status" value="1"/>
</dbReference>
<sequence length="319" mass="32655">MVFTRLSAQEKEAFFGLLDEYFQSRPDLFGNGSVAGTVAGLGISPATAASAVQRALSTAAADNKNNGGGSSTPGVRTVPGTPLSGRLAGNNPFVSSASAAATNPEAAHAAGRVAAAALAFSGGNNGGSTGGKVGTSPAPSTKGPPPGLPWRTSSTSTASTSSSQDPTSPPGSEVDKLVSKKNSVFSAFKKSNQPLAALPPAFAPPKNTFAPPPVRRAPSTSETSEKSSSPVPSAPSGRRVPAIHQSDPEPEPEPEPELEQQGEWVEALYDYNSEDPGDLRVEAGSRILVTARSSEDWWTGKIDGQGREGLFPASYVKLL</sequence>
<feature type="region of interest" description="Disordered" evidence="5">
    <location>
        <begin position="196"/>
        <end position="262"/>
    </location>
</feature>
<dbReference type="OrthoDB" id="10255128at2759"/>
<dbReference type="GO" id="GO:0015629">
    <property type="term" value="C:actin cytoskeleton"/>
    <property type="evidence" value="ECO:0007669"/>
    <property type="project" value="TreeGrafter"/>
</dbReference>
<reference evidence="7 8" key="1">
    <citation type="submission" date="2014-04" db="EMBL/GenBank/DDBJ databases">
        <authorList>
            <consortium name="DOE Joint Genome Institute"/>
            <person name="Kuo A."/>
            <person name="Kohler A."/>
            <person name="Costa M.D."/>
            <person name="Nagy L.G."/>
            <person name="Floudas D."/>
            <person name="Copeland A."/>
            <person name="Barry K.W."/>
            <person name="Cichocki N."/>
            <person name="Veneault-Fourrey C."/>
            <person name="LaButti K."/>
            <person name="Lindquist E.A."/>
            <person name="Lipzen A."/>
            <person name="Lundell T."/>
            <person name="Morin E."/>
            <person name="Murat C."/>
            <person name="Sun H."/>
            <person name="Tunlid A."/>
            <person name="Henrissat B."/>
            <person name="Grigoriev I.V."/>
            <person name="Hibbett D.S."/>
            <person name="Martin F."/>
            <person name="Nordberg H.P."/>
            <person name="Cantor M.N."/>
            <person name="Hua S.X."/>
        </authorList>
    </citation>
    <scope>NUCLEOTIDE SEQUENCE [LARGE SCALE GENOMIC DNA]</scope>
    <source>
        <strain evidence="7 8">441</strain>
    </source>
</reference>
<dbReference type="Proteomes" id="UP000054018">
    <property type="component" value="Unassembled WGS sequence"/>
</dbReference>
<organism evidence="7 8">
    <name type="scientific">Pisolithus microcarpus 441</name>
    <dbReference type="NCBI Taxonomy" id="765257"/>
    <lineage>
        <taxon>Eukaryota</taxon>
        <taxon>Fungi</taxon>
        <taxon>Dikarya</taxon>
        <taxon>Basidiomycota</taxon>
        <taxon>Agaricomycotina</taxon>
        <taxon>Agaricomycetes</taxon>
        <taxon>Agaricomycetidae</taxon>
        <taxon>Boletales</taxon>
        <taxon>Sclerodermatineae</taxon>
        <taxon>Pisolithaceae</taxon>
        <taxon>Pisolithus</taxon>
    </lineage>
</organism>
<evidence type="ECO:0000256" key="3">
    <source>
        <dbReference type="ARBA" id="ARBA00022490"/>
    </source>
</evidence>
<dbReference type="PROSITE" id="PS50002">
    <property type="entry name" value="SH3"/>
    <property type="match status" value="1"/>
</dbReference>
<feature type="compositionally biased region" description="Low complexity" evidence="5">
    <location>
        <begin position="217"/>
        <end position="240"/>
    </location>
</feature>
<dbReference type="Gene3D" id="2.30.30.40">
    <property type="entry name" value="SH3 Domains"/>
    <property type="match status" value="1"/>
</dbReference>
<dbReference type="GO" id="GO:0097320">
    <property type="term" value="P:plasma membrane tubulation"/>
    <property type="evidence" value="ECO:0007669"/>
    <property type="project" value="TreeGrafter"/>
</dbReference>
<keyword evidence="8" id="KW-1185">Reference proteome</keyword>
<dbReference type="PANTHER" id="PTHR47174:SF3">
    <property type="entry name" value="BRIDGING INTEGRATOR 3"/>
    <property type="match status" value="1"/>
</dbReference>
<dbReference type="AlphaFoldDB" id="A0A0C9Y7L2"/>
<accession>A0A0C9Y7L2</accession>
<dbReference type="EMBL" id="KN833760">
    <property type="protein sequence ID" value="KIK20690.1"/>
    <property type="molecule type" value="Genomic_DNA"/>
</dbReference>
<protein>
    <recommendedName>
        <fullName evidence="6">SH3 domain-containing protein</fullName>
    </recommendedName>
</protein>
<comment type="subcellular location">
    <subcellularLocation>
        <location evidence="1">Cytoplasm</location>
    </subcellularLocation>
</comment>
<dbReference type="Pfam" id="PF00018">
    <property type="entry name" value="SH3_1"/>
    <property type="match status" value="1"/>
</dbReference>
<keyword evidence="3" id="KW-0963">Cytoplasm</keyword>
<evidence type="ECO:0000313" key="8">
    <source>
        <dbReference type="Proteomes" id="UP000054018"/>
    </source>
</evidence>
<dbReference type="GO" id="GO:0006897">
    <property type="term" value="P:endocytosis"/>
    <property type="evidence" value="ECO:0007669"/>
    <property type="project" value="InterPro"/>
</dbReference>
<evidence type="ECO:0000313" key="7">
    <source>
        <dbReference type="EMBL" id="KIK20690.1"/>
    </source>
</evidence>
<evidence type="ECO:0000256" key="4">
    <source>
        <dbReference type="PROSITE-ProRule" id="PRU00192"/>
    </source>
</evidence>
<dbReference type="GO" id="GO:0008289">
    <property type="term" value="F:lipid binding"/>
    <property type="evidence" value="ECO:0007669"/>
    <property type="project" value="TreeGrafter"/>
</dbReference>
<dbReference type="GO" id="GO:0005737">
    <property type="term" value="C:cytoplasm"/>
    <property type="evidence" value="ECO:0007669"/>
    <property type="project" value="UniProtKB-SubCell"/>
</dbReference>